<evidence type="ECO:0000313" key="3">
    <source>
        <dbReference type="Proteomes" id="UP001201262"/>
    </source>
</evidence>
<proteinExistence type="predicted"/>
<dbReference type="EMBL" id="JAJTJA010000006">
    <property type="protein sequence ID" value="KAH8697953.1"/>
    <property type="molecule type" value="Genomic_DNA"/>
</dbReference>
<keyword evidence="1" id="KW-1133">Transmembrane helix</keyword>
<dbReference type="GeneID" id="70246533"/>
<feature type="transmembrane region" description="Helical" evidence="1">
    <location>
        <begin position="63"/>
        <end position="83"/>
    </location>
</feature>
<organism evidence="2 3">
    <name type="scientific">Talaromyces proteolyticus</name>
    <dbReference type="NCBI Taxonomy" id="1131652"/>
    <lineage>
        <taxon>Eukaryota</taxon>
        <taxon>Fungi</taxon>
        <taxon>Dikarya</taxon>
        <taxon>Ascomycota</taxon>
        <taxon>Pezizomycotina</taxon>
        <taxon>Eurotiomycetes</taxon>
        <taxon>Eurotiomycetidae</taxon>
        <taxon>Eurotiales</taxon>
        <taxon>Trichocomaceae</taxon>
        <taxon>Talaromyces</taxon>
        <taxon>Talaromyces sect. Bacilispori</taxon>
    </lineage>
</organism>
<keyword evidence="1" id="KW-0472">Membrane</keyword>
<evidence type="ECO:0000313" key="2">
    <source>
        <dbReference type="EMBL" id="KAH8697953.1"/>
    </source>
</evidence>
<gene>
    <name evidence="2" type="ORF">BGW36DRAFT_379726</name>
</gene>
<comment type="caution">
    <text evidence="2">The sequence shown here is derived from an EMBL/GenBank/DDBJ whole genome shotgun (WGS) entry which is preliminary data.</text>
</comment>
<protein>
    <submittedName>
        <fullName evidence="2">Integral membrane protein</fullName>
    </submittedName>
</protein>
<keyword evidence="1" id="KW-0812">Transmembrane</keyword>
<evidence type="ECO:0000256" key="1">
    <source>
        <dbReference type="SAM" id="Phobius"/>
    </source>
</evidence>
<dbReference type="Proteomes" id="UP001201262">
    <property type="component" value="Unassembled WGS sequence"/>
</dbReference>
<dbReference type="RefSeq" id="XP_046072654.1">
    <property type="nucleotide sequence ID" value="XM_046216246.1"/>
</dbReference>
<dbReference type="PROSITE" id="PS51257">
    <property type="entry name" value="PROKAR_LIPOPROTEIN"/>
    <property type="match status" value="1"/>
</dbReference>
<name>A0AAD4Q172_9EURO</name>
<accession>A0AAD4Q172</accession>
<sequence length="167" mass="18812">MASRSIYDPMAALAVAPLISSSCTLWFAWDQTLFLRIFNHDENRSKSNEILSGYWKAFLPASLPRVVGLLGLTFWGVVGNYYWRHDSLVSNQSLKWYIGGAALSASHLLFTPLVVPRIQTLIDDDRSKMQPSKVLDEWLSIHALRTWTVDVAAWACIAVAVMRNITV</sequence>
<keyword evidence="3" id="KW-1185">Reference proteome</keyword>
<feature type="transmembrane region" description="Helical" evidence="1">
    <location>
        <begin position="138"/>
        <end position="161"/>
    </location>
</feature>
<dbReference type="AlphaFoldDB" id="A0AAD4Q172"/>
<reference evidence="2" key="1">
    <citation type="submission" date="2021-12" db="EMBL/GenBank/DDBJ databases">
        <title>Convergent genome expansion in fungi linked to evolution of root-endophyte symbiosis.</title>
        <authorList>
            <consortium name="DOE Joint Genome Institute"/>
            <person name="Ke Y.-H."/>
            <person name="Bonito G."/>
            <person name="Liao H.-L."/>
            <person name="Looney B."/>
            <person name="Rojas-Flechas A."/>
            <person name="Nash J."/>
            <person name="Hameed K."/>
            <person name="Schadt C."/>
            <person name="Martin F."/>
            <person name="Crous P.W."/>
            <person name="Miettinen O."/>
            <person name="Magnuson J.K."/>
            <person name="Labbe J."/>
            <person name="Jacobson D."/>
            <person name="Doktycz M.J."/>
            <person name="Veneault-Fourrey C."/>
            <person name="Kuo A."/>
            <person name="Mondo S."/>
            <person name="Calhoun S."/>
            <person name="Riley R."/>
            <person name="Ohm R."/>
            <person name="LaButti K."/>
            <person name="Andreopoulos B."/>
            <person name="Pangilinan J."/>
            <person name="Nolan M."/>
            <person name="Tritt A."/>
            <person name="Clum A."/>
            <person name="Lipzen A."/>
            <person name="Daum C."/>
            <person name="Barry K."/>
            <person name="Grigoriev I.V."/>
            <person name="Vilgalys R."/>
        </authorList>
    </citation>
    <scope>NUCLEOTIDE SEQUENCE</scope>
    <source>
        <strain evidence="2">PMI_201</strain>
    </source>
</reference>
<feature type="transmembrane region" description="Helical" evidence="1">
    <location>
        <begin position="95"/>
        <end position="118"/>
    </location>
</feature>
<feature type="transmembrane region" description="Helical" evidence="1">
    <location>
        <begin position="12"/>
        <end position="29"/>
    </location>
</feature>